<comment type="caution">
    <text evidence="1">The sequence shown here is derived from an EMBL/GenBank/DDBJ whole genome shotgun (WGS) entry which is preliminary data.</text>
</comment>
<dbReference type="EMBL" id="MKIO01000031">
    <property type="protein sequence ID" value="OLP54847.1"/>
    <property type="molecule type" value="Genomic_DNA"/>
</dbReference>
<dbReference type="OrthoDB" id="9957968at2"/>
<dbReference type="STRING" id="1672749.BJF92_13640"/>
<gene>
    <name evidence="1" type="ORF">BJF92_13640</name>
</gene>
<dbReference type="Proteomes" id="UP000186143">
    <property type="component" value="Unassembled WGS sequence"/>
</dbReference>
<organism evidence="1 2">
    <name type="scientific">Xaviernesmea rhizosphaerae</name>
    <dbReference type="NCBI Taxonomy" id="1672749"/>
    <lineage>
        <taxon>Bacteria</taxon>
        <taxon>Pseudomonadati</taxon>
        <taxon>Pseudomonadota</taxon>
        <taxon>Alphaproteobacteria</taxon>
        <taxon>Hyphomicrobiales</taxon>
        <taxon>Rhizobiaceae</taxon>
        <taxon>Rhizobium/Agrobacterium group</taxon>
        <taxon>Xaviernesmea</taxon>
    </lineage>
</organism>
<protein>
    <submittedName>
        <fullName evidence="1">Uncharacterized protein</fullName>
    </submittedName>
</protein>
<evidence type="ECO:0000313" key="2">
    <source>
        <dbReference type="Proteomes" id="UP000186143"/>
    </source>
</evidence>
<reference evidence="1 2" key="1">
    <citation type="submission" date="2016-09" db="EMBL/GenBank/DDBJ databases">
        <title>Rhizobium sp. nov., a novel species isolated from the rice rhizosphere.</title>
        <authorList>
            <person name="Zhao J."/>
            <person name="Zhang X."/>
        </authorList>
    </citation>
    <scope>NUCLEOTIDE SEQUENCE [LARGE SCALE GENOMIC DNA]</scope>
    <source>
        <strain evidence="1 2">MH17</strain>
    </source>
</reference>
<name>A0A1Q9AI02_9HYPH</name>
<sequence length="161" mass="18746">MVSKTYTTRPAGPAIPVTPTKVFPENYWPGEEKFRFWHVPEIAYRHRLRGCVREFIVFGVRGWRDGPRTSRLHLSRHFDLLLFVNEDKKMTVEAEVLLTSVSARIAKMDQPERGAVVSFKLSTEEEDREVRLQRRNMLRLASWTANRLGPAFEEFLADQGL</sequence>
<accession>A0A1Q9AI02</accession>
<dbReference type="RefSeq" id="WP_078058029.1">
    <property type="nucleotide sequence ID" value="NZ_MKIO01000031.1"/>
</dbReference>
<proteinExistence type="predicted"/>
<evidence type="ECO:0000313" key="1">
    <source>
        <dbReference type="EMBL" id="OLP54847.1"/>
    </source>
</evidence>
<dbReference type="AlphaFoldDB" id="A0A1Q9AI02"/>